<evidence type="ECO:0000259" key="1">
    <source>
        <dbReference type="SMART" id="SM00507"/>
    </source>
</evidence>
<reference evidence="2 3" key="1">
    <citation type="journal article" date="2012" name="J. Bacteriol.">
        <title>Draft genome of Streptomyces tsukubaensis NRRL 18488, the producer of the clinically important immunosuppressant tacrolimus (FK506).</title>
        <authorList>
            <person name="Barreiro C."/>
            <person name="Prieto C."/>
            <person name="Sola-Landa A."/>
            <person name="Solera E."/>
            <person name="Martinez-Castro M."/>
            <person name="Perez-Redondo R."/>
            <person name="Garcia-Estrada C."/>
            <person name="Aparicio J.F."/>
            <person name="Fernandez-Martinez L.T."/>
            <person name="Santos-Aberturas J."/>
            <person name="Salehi-Najafabadi Z."/>
            <person name="Rodriguez-Garcia A."/>
            <person name="Tauch A."/>
            <person name="Martin J.F."/>
        </authorList>
    </citation>
    <scope>NUCLEOTIDE SEQUENCE [LARGE SCALE GENOMIC DNA]</scope>
    <source>
        <strain evidence="3">DSM 42081 / NBRC 108919 / NRRL 18488 / 9993</strain>
    </source>
</reference>
<dbReference type="Proteomes" id="UP000005940">
    <property type="component" value="Chromosome"/>
</dbReference>
<dbReference type="GO" id="GO:0008270">
    <property type="term" value="F:zinc ion binding"/>
    <property type="evidence" value="ECO:0007669"/>
    <property type="project" value="InterPro"/>
</dbReference>
<dbReference type="Gene3D" id="1.10.30.50">
    <property type="match status" value="1"/>
</dbReference>
<keyword evidence="2" id="KW-0378">Hydrolase</keyword>
<keyword evidence="3" id="KW-1185">Reference proteome</keyword>
<dbReference type="Pfam" id="PF26345">
    <property type="entry name" value="ScoMcrA_N"/>
    <property type="match status" value="1"/>
</dbReference>
<gene>
    <name evidence="2" type="ORF">STSU_025385</name>
</gene>
<dbReference type="RefSeq" id="WP_006349502.1">
    <property type="nucleotide sequence ID" value="NZ_CP029159.1"/>
</dbReference>
<dbReference type="InterPro" id="IPR002711">
    <property type="entry name" value="HNH"/>
</dbReference>
<dbReference type="SMART" id="SM00507">
    <property type="entry name" value="HNHc"/>
    <property type="match status" value="1"/>
</dbReference>
<name>I2MXN0_STRT9</name>
<dbReference type="InterPro" id="IPR058807">
    <property type="entry name" value="ScoMcrA_N"/>
</dbReference>
<sequence>MRRGAITQGSVLKAIAEYDELGRYEFLARYGFGEARSYVVVHNGREYDSKAIAGVAHQWDQGRALRADEFSGGKEHAAAWLKRAGFQVKAVKNPDWARDEIILACQLVMENGWKGLDAQDARVVELSGLLQLLPLHAEVERNEKFRNPNGVARKTFDIATRHPEYQGKPTNGGALDVAVLMEFLARPDQMAGVARLIRQGITIGDLQRLPPTEDEELDDYSAPEGRLLMRRHQARERSKSLRKKKIASVLQRGMPLECEACGFDFEQVYGDRGAGYIECHHVVPLHEAGEGRTKLSDLALICANCHRMIHRRAPWPTPGELRVSIAQKHAADRRAAEALSRPLKAADLLQMPNQVI</sequence>
<accession>I2MXN0</accession>
<protein>
    <submittedName>
        <fullName evidence="2">HNH endonuclease</fullName>
    </submittedName>
</protein>
<evidence type="ECO:0000313" key="2">
    <source>
        <dbReference type="EMBL" id="QKM69973.1"/>
    </source>
</evidence>
<dbReference type="GO" id="GO:0003676">
    <property type="term" value="F:nucleic acid binding"/>
    <property type="evidence" value="ECO:0007669"/>
    <property type="project" value="InterPro"/>
</dbReference>
<dbReference type="GO" id="GO:0004519">
    <property type="term" value="F:endonuclease activity"/>
    <property type="evidence" value="ECO:0007669"/>
    <property type="project" value="UniProtKB-KW"/>
</dbReference>
<dbReference type="AlphaFoldDB" id="I2MXN0"/>
<dbReference type="Pfam" id="PF01844">
    <property type="entry name" value="HNH"/>
    <property type="match status" value="1"/>
</dbReference>
<organism evidence="2 3">
    <name type="scientific">Streptomyces tsukubensis (strain DSM 42081 / NBRC 108919 / NRRL 18488 / 9993)</name>
    <dbReference type="NCBI Taxonomy" id="1114943"/>
    <lineage>
        <taxon>Bacteria</taxon>
        <taxon>Bacillati</taxon>
        <taxon>Actinomycetota</taxon>
        <taxon>Actinomycetes</taxon>
        <taxon>Kitasatosporales</taxon>
        <taxon>Streptomycetaceae</taxon>
        <taxon>Streptomyces</taxon>
    </lineage>
</organism>
<dbReference type="EMBL" id="CP029159">
    <property type="protein sequence ID" value="QKM69973.1"/>
    <property type="molecule type" value="Genomic_DNA"/>
</dbReference>
<feature type="domain" description="HNH nuclease" evidence="1">
    <location>
        <begin position="244"/>
        <end position="307"/>
    </location>
</feature>
<dbReference type="InterPro" id="IPR003615">
    <property type="entry name" value="HNH_nuc"/>
</dbReference>
<evidence type="ECO:0000313" key="3">
    <source>
        <dbReference type="Proteomes" id="UP000005940"/>
    </source>
</evidence>
<keyword evidence="2" id="KW-0540">Nuclease</keyword>
<keyword evidence="2" id="KW-0255">Endonuclease</keyword>
<proteinExistence type="predicted"/>